<sequence length="171" mass="18325">MDNKLEKMILTAIFIAFSIIIPIQFGFLSIKIPPFSATLAAHVPMFFSMLISPASAVMVGVGSAIGFLLSGTPMPIVARASMHIIVGLVGALAIRKGTSFQKVVIITSPIHGILEALAVIPFVGMDVFYILVVIMLGSMIHHIADGAISYVLLKSMSRAMKRDLTRSILKS</sequence>
<reference evidence="2 3" key="1">
    <citation type="submission" date="2021-06" db="EMBL/GenBank/DDBJ databases">
        <authorList>
            <person name="Sun Q."/>
            <person name="Li D."/>
        </authorList>
    </citation>
    <scope>NUCLEOTIDE SEQUENCE [LARGE SCALE GENOMIC DNA]</scope>
    <source>
        <strain evidence="2 3">MSJ-4</strain>
    </source>
</reference>
<gene>
    <name evidence="2" type="ORF">KQI89_13760</name>
</gene>
<keyword evidence="1" id="KW-0472">Membrane</keyword>
<feature type="transmembrane region" description="Helical" evidence="1">
    <location>
        <begin position="129"/>
        <end position="153"/>
    </location>
</feature>
<feature type="transmembrane region" description="Helical" evidence="1">
    <location>
        <begin position="45"/>
        <end position="70"/>
    </location>
</feature>
<evidence type="ECO:0000256" key="1">
    <source>
        <dbReference type="SAM" id="Phobius"/>
    </source>
</evidence>
<evidence type="ECO:0000313" key="3">
    <source>
        <dbReference type="Proteomes" id="UP000736583"/>
    </source>
</evidence>
<proteinExistence type="predicted"/>
<name>A0ABS6F2T7_9CLOT</name>
<accession>A0ABS6F2T7</accession>
<organism evidence="2 3">
    <name type="scientific">Clostridium simiarum</name>
    <dbReference type="NCBI Taxonomy" id="2841506"/>
    <lineage>
        <taxon>Bacteria</taxon>
        <taxon>Bacillati</taxon>
        <taxon>Bacillota</taxon>
        <taxon>Clostridia</taxon>
        <taxon>Eubacteriales</taxon>
        <taxon>Clostridiaceae</taxon>
        <taxon>Clostridium</taxon>
    </lineage>
</organism>
<feature type="transmembrane region" description="Helical" evidence="1">
    <location>
        <begin position="76"/>
        <end position="94"/>
    </location>
</feature>
<protein>
    <submittedName>
        <fullName evidence="2">ECF transporter S component</fullName>
    </submittedName>
</protein>
<feature type="transmembrane region" description="Helical" evidence="1">
    <location>
        <begin position="12"/>
        <end position="33"/>
    </location>
</feature>
<dbReference type="Proteomes" id="UP000736583">
    <property type="component" value="Unassembled WGS sequence"/>
</dbReference>
<keyword evidence="3" id="KW-1185">Reference proteome</keyword>
<dbReference type="RefSeq" id="WP_032120832.1">
    <property type="nucleotide sequence ID" value="NZ_JAHLQL010000005.1"/>
</dbReference>
<comment type="caution">
    <text evidence="2">The sequence shown here is derived from an EMBL/GenBank/DDBJ whole genome shotgun (WGS) entry which is preliminary data.</text>
</comment>
<keyword evidence="1" id="KW-0812">Transmembrane</keyword>
<feature type="transmembrane region" description="Helical" evidence="1">
    <location>
        <begin position="103"/>
        <end position="123"/>
    </location>
</feature>
<dbReference type="Gene3D" id="1.10.1760.20">
    <property type="match status" value="1"/>
</dbReference>
<evidence type="ECO:0000313" key="2">
    <source>
        <dbReference type="EMBL" id="MBU5592814.1"/>
    </source>
</evidence>
<keyword evidence="1" id="KW-1133">Transmembrane helix</keyword>
<dbReference type="EMBL" id="JAHLQL010000005">
    <property type="protein sequence ID" value="MBU5592814.1"/>
    <property type="molecule type" value="Genomic_DNA"/>
</dbReference>